<keyword evidence="4" id="KW-1185">Reference proteome</keyword>
<feature type="compositionally biased region" description="Polar residues" evidence="2">
    <location>
        <begin position="938"/>
        <end position="947"/>
    </location>
</feature>
<feature type="region of interest" description="Disordered" evidence="2">
    <location>
        <begin position="801"/>
        <end position="834"/>
    </location>
</feature>
<dbReference type="GO" id="GO:0072659">
    <property type="term" value="P:protein localization to plasma membrane"/>
    <property type="evidence" value="ECO:0007669"/>
    <property type="project" value="InterPro"/>
</dbReference>
<dbReference type="CDD" id="cd02440">
    <property type="entry name" value="AdoMet_MTases"/>
    <property type="match status" value="1"/>
</dbReference>
<feature type="region of interest" description="Disordered" evidence="2">
    <location>
        <begin position="489"/>
        <end position="513"/>
    </location>
</feature>
<protein>
    <submittedName>
        <fullName evidence="3">Uncharacterized protein</fullName>
    </submittedName>
</protein>
<dbReference type="PANTHER" id="PTHR47766:SF1">
    <property type="entry name" value="PROTEIN EFR3"/>
    <property type="match status" value="1"/>
</dbReference>
<evidence type="ECO:0000256" key="2">
    <source>
        <dbReference type="SAM" id="MobiDB-lite"/>
    </source>
</evidence>
<dbReference type="InterPro" id="IPR029063">
    <property type="entry name" value="SAM-dependent_MTases_sf"/>
</dbReference>
<evidence type="ECO:0000313" key="3">
    <source>
        <dbReference type="EMBL" id="RFU35016.1"/>
    </source>
</evidence>
<accession>A0A3E2HNQ4</accession>
<evidence type="ECO:0000256" key="1">
    <source>
        <dbReference type="ARBA" id="ARBA00010216"/>
    </source>
</evidence>
<feature type="region of interest" description="Disordered" evidence="2">
    <location>
        <begin position="859"/>
        <end position="947"/>
    </location>
</feature>
<feature type="compositionally biased region" description="Polar residues" evidence="2">
    <location>
        <begin position="489"/>
        <end position="506"/>
    </location>
</feature>
<dbReference type="GO" id="GO:0005886">
    <property type="term" value="C:plasma membrane"/>
    <property type="evidence" value="ECO:0007669"/>
    <property type="project" value="TreeGrafter"/>
</dbReference>
<feature type="compositionally biased region" description="Low complexity" evidence="2">
    <location>
        <begin position="801"/>
        <end position="812"/>
    </location>
</feature>
<feature type="region of interest" description="Disordered" evidence="2">
    <location>
        <begin position="1077"/>
        <end position="1149"/>
    </location>
</feature>
<dbReference type="STRING" id="5539.A0A3E2HNQ4"/>
<feature type="region of interest" description="Disordered" evidence="2">
    <location>
        <begin position="1005"/>
        <end position="1041"/>
    </location>
</feature>
<comment type="similarity">
    <text evidence="1">Belongs to the EFR3 family.</text>
</comment>
<feature type="compositionally biased region" description="Polar residues" evidence="2">
    <location>
        <begin position="1098"/>
        <end position="1117"/>
    </location>
</feature>
<dbReference type="OMA" id="ATHVYYT"/>
<feature type="compositionally biased region" description="Polar residues" evidence="2">
    <location>
        <begin position="860"/>
        <end position="876"/>
    </location>
</feature>
<dbReference type="EMBL" id="NCSJ02000013">
    <property type="protein sequence ID" value="RFU35016.1"/>
    <property type="molecule type" value="Genomic_DNA"/>
</dbReference>
<comment type="caution">
    <text evidence="3">The sequence shown here is derived from an EMBL/GenBank/DDBJ whole genome shotgun (WGS) entry which is preliminary data.</text>
</comment>
<dbReference type="PANTHER" id="PTHR47766">
    <property type="entry name" value="PROTEIN EFR3"/>
    <property type="match status" value="1"/>
</dbReference>
<evidence type="ECO:0000313" key="4">
    <source>
        <dbReference type="Proteomes" id="UP000258309"/>
    </source>
</evidence>
<organism evidence="3 4">
    <name type="scientific">Scytalidium lignicola</name>
    <name type="common">Hyphomycete</name>
    <dbReference type="NCBI Taxonomy" id="5539"/>
    <lineage>
        <taxon>Eukaryota</taxon>
        <taxon>Fungi</taxon>
        <taxon>Dikarya</taxon>
        <taxon>Ascomycota</taxon>
        <taxon>Pezizomycotina</taxon>
        <taxon>Leotiomycetes</taxon>
        <taxon>Leotiomycetes incertae sedis</taxon>
        <taxon>Scytalidium</taxon>
    </lineage>
</organism>
<dbReference type="OrthoDB" id="19232at2759"/>
<feature type="non-terminal residue" evidence="3">
    <location>
        <position position="1"/>
    </location>
</feature>
<gene>
    <name evidence="3" type="ORF">B7463_g1331</name>
</gene>
<feature type="compositionally biased region" description="Basic and acidic residues" evidence="2">
    <location>
        <begin position="1135"/>
        <end position="1144"/>
    </location>
</feature>
<sequence length="1385" mass="151801">MHAVRQKLRPKHQVLILKCYPRTTKGAVDVKPNSSELSYLLYYATTRRSKVQKVGAFLEKKTASDVWRARIGSVQITLQIVAALIEKAPRDLPLYAPYVLKILSLILGSRDITMVESSIPTFEAFCENHDGASISADHDYLNQYDEIIRCYASFCSTKSLPIKPTPSPPVAVRWRNVGLRAIKSVASTEALASVVGRQLDIIVPVLLENLWANDEAFLATLDHRMQLEEKIDTEKLLRRRTSVATVRTAETGPDANPVALSGSTADADKLADEDIGVLAIQCLKQIFVVNNRAQIYGATKSLLKFINGKVEQNEKVIKLDPSTRKNHGWATRIFEMITRWTPVQDRYAILVTAMDHLVRSPLTENNIHQQLILATIVDSLLSSDINLIGLGVMDVLQGLIQHALRTLQLGGPPHLQQALSSSSSSPALSSDAEAVAVPSDNRKLLLDQLQRCIGDLATHVYYADQISDIVSAIILRLRPPSLAAFQTPAQLSENLPTPTTPVSTAPDTPEESNADGFFSFTTAKIMALESIKSILLVASRRKDMTGGGLGRNRVPIRVWEGTQWLLRDPDGRVRKTYVDVLLTWLDTEVTKADLRVFDDMPKPLTRSHHNDSSSNLSKRAASTAVPREKRSHKSTFLQLLHLAVYENALEFVTSESDMILLHLLLAALVDRLGVNAVKNGLPMIFRLQEAILEVETPLAKVRIGSLCHGYFWTLSETFDFDTSPVGAVVHAEIIRRRNKQLWVDKVRHPPVPLRQIGIPGEDAKPEDLPIQEVESEALLPFDDRFQMVTLIALAYADSISSSTAGSAPSSPAKGLGHSGLDDEEPSSEEDHKIPDAVKEQMMSEWTRESVIAVVQERSKTVSLNGSRSGTNTTGNHRNFLAVNGNAHGGTMSGSQSPTGAHHHSHTHRSRPNSTYGHASGLGSLPKIRKSAGNPPSPASESSRNSVTRVDQLKRLLLGQQSMPVSRSGLMHSDTSSDSMVSYDFTASEVSFNPAVAAQGGASIMERSVSQRVSRERSRSKSRERPPSVQVDHSNPLSSNPVLITESRVEEDLEDVPPVPPLPSTFANEGSIVSAVPITGDSSIRNGRSVKRAGIKSRGGQSSQSPTAWAEQHSSSPSIDLENLLKGIETGGSETGEGRHNREHFNNTASSYDTKFEKTINQLIREIQKRKDWINTNWVDDDYNDDESESKPAKGIRLLDYACGTGLVSRALAPYITQSIGIDISENMVAQYNLRATNQGLSSSEMSAYQGNLLLPNDTDPASLSGPEFYGFDVAAVGLGFHHFNDPPLATKRLAERLKSGGVLLIIDFMPHASGQGHSHEGDGRDARHTVTHYGFSEDQVKKMFVDAGVGKGFEYQVVGEGVVFVRGEGVDEMKRTVFMARGEKI</sequence>
<dbReference type="Gene3D" id="3.40.50.150">
    <property type="entry name" value="Vaccinia Virus protein VP39"/>
    <property type="match status" value="1"/>
</dbReference>
<dbReference type="Pfam" id="PF13489">
    <property type="entry name" value="Methyltransf_23"/>
    <property type="match status" value="1"/>
</dbReference>
<feature type="compositionally biased region" description="Basic and acidic residues" evidence="2">
    <location>
        <begin position="1012"/>
        <end position="1025"/>
    </location>
</feature>
<dbReference type="SUPFAM" id="SSF53335">
    <property type="entry name" value="S-adenosyl-L-methionine-dependent methyltransferases"/>
    <property type="match status" value="1"/>
</dbReference>
<feature type="region of interest" description="Disordered" evidence="2">
    <location>
        <begin position="604"/>
        <end position="627"/>
    </location>
</feature>
<dbReference type="InterPro" id="IPR049150">
    <property type="entry name" value="EFR3_HEAT-like_rpt"/>
</dbReference>
<feature type="non-terminal residue" evidence="3">
    <location>
        <position position="1385"/>
    </location>
</feature>
<dbReference type="InterPro" id="IPR039786">
    <property type="entry name" value="EFR3"/>
</dbReference>
<name>A0A3E2HNQ4_SCYLI</name>
<feature type="compositionally biased region" description="Polar residues" evidence="2">
    <location>
        <begin position="1030"/>
        <end position="1041"/>
    </location>
</feature>
<reference evidence="3 4" key="1">
    <citation type="submission" date="2018-05" db="EMBL/GenBank/DDBJ databases">
        <title>Draft genome sequence of Scytalidium lignicola DSM 105466, a ubiquitous saprotrophic fungus.</title>
        <authorList>
            <person name="Buettner E."/>
            <person name="Gebauer A.M."/>
            <person name="Hofrichter M."/>
            <person name="Liers C."/>
            <person name="Kellner H."/>
        </authorList>
    </citation>
    <scope>NUCLEOTIDE SEQUENCE [LARGE SCALE GENOMIC DNA]</scope>
    <source>
        <strain evidence="3 4">DSM 105466</strain>
    </source>
</reference>
<proteinExistence type="inferred from homology"/>
<dbReference type="Pfam" id="PF21072">
    <property type="entry name" value="EFR3"/>
    <property type="match status" value="1"/>
</dbReference>
<dbReference type="Proteomes" id="UP000258309">
    <property type="component" value="Unassembled WGS sequence"/>
</dbReference>
<feature type="compositionally biased region" description="Basic residues" evidence="2">
    <location>
        <begin position="900"/>
        <end position="910"/>
    </location>
</feature>